<organism evidence="2">
    <name type="scientific">Culex pipiens</name>
    <name type="common">House mosquito</name>
    <dbReference type="NCBI Taxonomy" id="7175"/>
    <lineage>
        <taxon>Eukaryota</taxon>
        <taxon>Metazoa</taxon>
        <taxon>Ecdysozoa</taxon>
        <taxon>Arthropoda</taxon>
        <taxon>Hexapoda</taxon>
        <taxon>Insecta</taxon>
        <taxon>Pterygota</taxon>
        <taxon>Neoptera</taxon>
        <taxon>Endopterygota</taxon>
        <taxon>Diptera</taxon>
        <taxon>Nematocera</taxon>
        <taxon>Culicoidea</taxon>
        <taxon>Culicidae</taxon>
        <taxon>Culicinae</taxon>
        <taxon>Culicini</taxon>
        <taxon>Culex</taxon>
        <taxon>Culex</taxon>
    </lineage>
</organism>
<evidence type="ECO:0000256" key="1">
    <source>
        <dbReference type="SAM" id="MobiDB-lite"/>
    </source>
</evidence>
<reference evidence="2" key="1">
    <citation type="submission" date="2021-05" db="EMBL/GenBank/DDBJ databases">
        <authorList>
            <person name="Alioto T."/>
            <person name="Alioto T."/>
            <person name="Gomez Garrido J."/>
        </authorList>
    </citation>
    <scope>NUCLEOTIDE SEQUENCE</scope>
</reference>
<sequence length="129" mass="13970">MRMLRPELAAIWWCSSVGRMVEREAELSCNPGSQTKRDCFSLLVKITDCSSFSANFLAARTRSVDRATLALYSWQLYVSLLWLGFVAASSWTAGDVQTGCALIGSERSSSFTSSASAGCSKRASSSFTA</sequence>
<evidence type="ECO:0000313" key="2">
    <source>
        <dbReference type="EMBL" id="CAG6487456.1"/>
    </source>
</evidence>
<feature type="region of interest" description="Disordered" evidence="1">
    <location>
        <begin position="107"/>
        <end position="129"/>
    </location>
</feature>
<proteinExistence type="predicted"/>
<feature type="compositionally biased region" description="Low complexity" evidence="1">
    <location>
        <begin position="107"/>
        <end position="120"/>
    </location>
</feature>
<protein>
    <submittedName>
        <fullName evidence="2">(northern house mosquito) hypothetical protein</fullName>
    </submittedName>
</protein>
<dbReference type="AlphaFoldDB" id="A0A8D8C5L4"/>
<name>A0A8D8C5L4_CULPI</name>
<accession>A0A8D8C5L4</accession>
<dbReference type="EMBL" id="HBUE01106719">
    <property type="protein sequence ID" value="CAG6487451.1"/>
    <property type="molecule type" value="Transcribed_RNA"/>
</dbReference>
<dbReference type="EMBL" id="HBUE01106720">
    <property type="protein sequence ID" value="CAG6487456.1"/>
    <property type="molecule type" value="Transcribed_RNA"/>
</dbReference>